<dbReference type="Gramene" id="rna5079">
    <property type="protein sequence ID" value="RHN81082.1"/>
    <property type="gene ID" value="gene5079"/>
</dbReference>
<dbReference type="Pfam" id="PF07734">
    <property type="entry name" value="FBA_1"/>
    <property type="match status" value="1"/>
</dbReference>
<dbReference type="NCBIfam" id="TIGR01640">
    <property type="entry name" value="F_box_assoc_1"/>
    <property type="match status" value="1"/>
</dbReference>
<reference evidence="2 5" key="2">
    <citation type="journal article" date="2014" name="BMC Genomics">
        <title>An improved genome release (version Mt4.0) for the model legume Medicago truncatula.</title>
        <authorList>
            <person name="Tang H."/>
            <person name="Krishnakumar V."/>
            <person name="Bidwell S."/>
            <person name="Rosen B."/>
            <person name="Chan A."/>
            <person name="Zhou S."/>
            <person name="Gentzbittel L."/>
            <person name="Childs K.L."/>
            <person name="Yandell M."/>
            <person name="Gundlach H."/>
            <person name="Mayer K.F."/>
            <person name="Schwartz D.C."/>
            <person name="Town C.D."/>
        </authorList>
    </citation>
    <scope>GENOME REANNOTATION</scope>
    <source>
        <strain evidence="4 5">cv. Jemalong A17</strain>
    </source>
</reference>
<organism evidence="2 5">
    <name type="scientific">Medicago truncatula</name>
    <name type="common">Barrel medic</name>
    <name type="synonym">Medicago tribuloides</name>
    <dbReference type="NCBI Taxonomy" id="3880"/>
    <lineage>
        <taxon>Eukaryota</taxon>
        <taxon>Viridiplantae</taxon>
        <taxon>Streptophyta</taxon>
        <taxon>Embryophyta</taxon>
        <taxon>Tracheophyta</taxon>
        <taxon>Spermatophyta</taxon>
        <taxon>Magnoliopsida</taxon>
        <taxon>eudicotyledons</taxon>
        <taxon>Gunneridae</taxon>
        <taxon>Pentapetalae</taxon>
        <taxon>rosids</taxon>
        <taxon>fabids</taxon>
        <taxon>Fabales</taxon>
        <taxon>Fabaceae</taxon>
        <taxon>Papilionoideae</taxon>
        <taxon>50 kb inversion clade</taxon>
        <taxon>NPAAA clade</taxon>
        <taxon>Hologalegina</taxon>
        <taxon>IRL clade</taxon>
        <taxon>Trifolieae</taxon>
        <taxon>Medicago</taxon>
    </lineage>
</organism>
<dbReference type="EMBL" id="CM001217">
    <property type="protein sequence ID" value="AES61738.2"/>
    <property type="molecule type" value="Genomic_DNA"/>
</dbReference>
<dbReference type="SMART" id="SM00256">
    <property type="entry name" value="FBOX"/>
    <property type="match status" value="1"/>
</dbReference>
<evidence type="ECO:0000313" key="3">
    <source>
        <dbReference type="EMBL" id="RHN81082.1"/>
    </source>
</evidence>
<dbReference type="PaxDb" id="3880-AES61738"/>
<dbReference type="KEGG" id="mtr:11414454"/>
<sequence length="412" mass="47455">MTTTPSPLFFSDDLLTEILSLLPVKSLLRFKCVSNPWKTLISDPNFVKFHFKKLKSRNPQHFTLITEYPDNDYSIIPYPIPRILDNPSFTLVADPHFLLSQKDCSRLVGSCNGLVCLVGDRYAYGSGLASCYEYWFRLWNPATRKTSQKIGCFCDSGIFVFDFGCDNSTETFKVVASRYLGVGEELTTDVRVFSLGDNVWRNIESFPVVPLYCDVEQFHHTGVFLNGTLNWLAIQDEDPITHYCDLEWNNIKVEQIVIVSLDLGTETYNQYRLPWGFDEVPSAEPSFGVLGDCLCFSYCYRKTDFIIWQMKEFGVEESWTQFLKISYHDLQLNYDSGFGTLQKILEPLFLSNDGDTLSRSFEERESIIYNWRDHRVERTGVTVHKTSIDDGNKGRVWWSFAKGFVESLISIS</sequence>
<feature type="domain" description="F-box" evidence="1">
    <location>
        <begin position="10"/>
        <end position="50"/>
    </location>
</feature>
<dbReference type="PANTHER" id="PTHR31672:SF13">
    <property type="entry name" value="F-BOX PROTEIN CPR30-LIKE"/>
    <property type="match status" value="1"/>
</dbReference>
<reference evidence="4" key="3">
    <citation type="submission" date="2015-04" db="UniProtKB">
        <authorList>
            <consortium name="EnsemblPlants"/>
        </authorList>
    </citation>
    <scope>IDENTIFICATION</scope>
    <source>
        <strain evidence="4">cv. Jemalong A17</strain>
    </source>
</reference>
<protein>
    <submittedName>
        <fullName evidence="2">F-box protein interaction domain protein</fullName>
    </submittedName>
    <submittedName>
        <fullName evidence="3">Putative F-box domain-containing protein</fullName>
    </submittedName>
</protein>
<dbReference type="CDD" id="cd22157">
    <property type="entry name" value="F-box_AtFBW1-like"/>
    <property type="match status" value="1"/>
</dbReference>
<dbReference type="AlphaFoldDB" id="G7IEK7"/>
<evidence type="ECO:0000313" key="2">
    <source>
        <dbReference type="EMBL" id="AES61738.2"/>
    </source>
</evidence>
<accession>G7IEK7</accession>
<keyword evidence="5" id="KW-1185">Reference proteome</keyword>
<dbReference type="OrthoDB" id="591557at2759"/>
<reference evidence="2 5" key="1">
    <citation type="journal article" date="2011" name="Nature">
        <title>The Medicago genome provides insight into the evolution of rhizobial symbioses.</title>
        <authorList>
            <person name="Young N.D."/>
            <person name="Debelle F."/>
            <person name="Oldroyd G.E."/>
            <person name="Geurts R."/>
            <person name="Cannon S.B."/>
            <person name="Udvardi M.K."/>
            <person name="Benedito V.A."/>
            <person name="Mayer K.F."/>
            <person name="Gouzy J."/>
            <person name="Schoof H."/>
            <person name="Van de Peer Y."/>
            <person name="Proost S."/>
            <person name="Cook D.R."/>
            <person name="Meyers B.C."/>
            <person name="Spannagl M."/>
            <person name="Cheung F."/>
            <person name="De Mita S."/>
            <person name="Krishnakumar V."/>
            <person name="Gundlach H."/>
            <person name="Zhou S."/>
            <person name="Mudge J."/>
            <person name="Bharti A.K."/>
            <person name="Murray J.D."/>
            <person name="Naoumkina M.A."/>
            <person name="Rosen B."/>
            <person name="Silverstein K.A."/>
            <person name="Tang H."/>
            <person name="Rombauts S."/>
            <person name="Zhao P.X."/>
            <person name="Zhou P."/>
            <person name="Barbe V."/>
            <person name="Bardou P."/>
            <person name="Bechner M."/>
            <person name="Bellec A."/>
            <person name="Berger A."/>
            <person name="Berges H."/>
            <person name="Bidwell S."/>
            <person name="Bisseling T."/>
            <person name="Choisne N."/>
            <person name="Couloux A."/>
            <person name="Denny R."/>
            <person name="Deshpande S."/>
            <person name="Dai X."/>
            <person name="Doyle J.J."/>
            <person name="Dudez A.M."/>
            <person name="Farmer A.D."/>
            <person name="Fouteau S."/>
            <person name="Franken C."/>
            <person name="Gibelin C."/>
            <person name="Gish J."/>
            <person name="Goldstein S."/>
            <person name="Gonzalez A.J."/>
            <person name="Green P.J."/>
            <person name="Hallab A."/>
            <person name="Hartog M."/>
            <person name="Hua A."/>
            <person name="Humphray S.J."/>
            <person name="Jeong D.H."/>
            <person name="Jing Y."/>
            <person name="Jocker A."/>
            <person name="Kenton S.M."/>
            <person name="Kim D.J."/>
            <person name="Klee K."/>
            <person name="Lai H."/>
            <person name="Lang C."/>
            <person name="Lin S."/>
            <person name="Macmil S.L."/>
            <person name="Magdelenat G."/>
            <person name="Matthews L."/>
            <person name="McCorrison J."/>
            <person name="Monaghan E.L."/>
            <person name="Mun J.H."/>
            <person name="Najar F.Z."/>
            <person name="Nicholson C."/>
            <person name="Noirot C."/>
            <person name="O'Bleness M."/>
            <person name="Paule C.R."/>
            <person name="Poulain J."/>
            <person name="Prion F."/>
            <person name="Qin B."/>
            <person name="Qu C."/>
            <person name="Retzel E.F."/>
            <person name="Riddle C."/>
            <person name="Sallet E."/>
            <person name="Samain S."/>
            <person name="Samson N."/>
            <person name="Sanders I."/>
            <person name="Saurat O."/>
            <person name="Scarpelli C."/>
            <person name="Schiex T."/>
            <person name="Segurens B."/>
            <person name="Severin A.J."/>
            <person name="Sherrier D.J."/>
            <person name="Shi R."/>
            <person name="Sims S."/>
            <person name="Singer S.R."/>
            <person name="Sinharoy S."/>
            <person name="Sterck L."/>
            <person name="Viollet A."/>
            <person name="Wang B.B."/>
            <person name="Wang K."/>
            <person name="Wang M."/>
            <person name="Wang X."/>
            <person name="Warfsmann J."/>
            <person name="Weissenbach J."/>
            <person name="White D.D."/>
            <person name="White J.D."/>
            <person name="Wiley G.B."/>
            <person name="Wincker P."/>
            <person name="Xing Y."/>
            <person name="Yang L."/>
            <person name="Yao Z."/>
            <person name="Ying F."/>
            <person name="Zhai J."/>
            <person name="Zhou L."/>
            <person name="Zuber A."/>
            <person name="Denarie J."/>
            <person name="Dixon R.A."/>
            <person name="May G.D."/>
            <person name="Schwartz D.C."/>
            <person name="Rogers J."/>
            <person name="Quetier F."/>
            <person name="Town C.D."/>
            <person name="Roe B.A."/>
        </authorList>
    </citation>
    <scope>NUCLEOTIDE SEQUENCE [LARGE SCALE GENOMIC DNA]</scope>
    <source>
        <strain evidence="2">A17</strain>
        <strain evidence="4 5">cv. Jemalong A17</strain>
    </source>
</reference>
<name>G7IEK7_MEDTR</name>
<gene>
    <name evidence="4" type="primary">11414454</name>
    <name evidence="2" type="ordered locus">MTR_1g088120</name>
    <name evidence="3" type="ORF">MtrunA17_Chr1g0195191</name>
</gene>
<dbReference type="InterPro" id="IPR017451">
    <property type="entry name" value="F-box-assoc_interact_dom"/>
</dbReference>
<dbReference type="Pfam" id="PF00646">
    <property type="entry name" value="F-box"/>
    <property type="match status" value="1"/>
</dbReference>
<dbReference type="InterPro" id="IPR001810">
    <property type="entry name" value="F-box_dom"/>
</dbReference>
<reference evidence="3" key="4">
    <citation type="journal article" date="2018" name="Nat. Plants">
        <title>Whole-genome landscape of Medicago truncatula symbiotic genes.</title>
        <authorList>
            <person name="Pecrix Y."/>
            <person name="Gamas P."/>
            <person name="Carrere S."/>
        </authorList>
    </citation>
    <scope>NUCLEOTIDE SEQUENCE</scope>
    <source>
        <tissue evidence="3">Leaves</tissue>
    </source>
</reference>
<accession>A0A0C3URK0</accession>
<dbReference type="Proteomes" id="UP000265566">
    <property type="component" value="Chromosome 1"/>
</dbReference>
<dbReference type="HOGENOM" id="CLU_027176_0_1_1"/>
<dbReference type="PANTHER" id="PTHR31672">
    <property type="entry name" value="BNACNNG10540D PROTEIN"/>
    <property type="match status" value="1"/>
</dbReference>
<dbReference type="Gene3D" id="1.20.1280.50">
    <property type="match status" value="1"/>
</dbReference>
<evidence type="ECO:0000313" key="5">
    <source>
        <dbReference type="Proteomes" id="UP000002051"/>
    </source>
</evidence>
<dbReference type="EnsemblPlants" id="AES61738">
    <property type="protein sequence ID" value="AES61738"/>
    <property type="gene ID" value="MTR_1g088120"/>
</dbReference>
<dbReference type="InterPro" id="IPR006527">
    <property type="entry name" value="F-box-assoc_dom_typ1"/>
</dbReference>
<dbReference type="STRING" id="3880.G7IEK7"/>
<dbReference type="InterPro" id="IPR050796">
    <property type="entry name" value="SCF_F-box_component"/>
</dbReference>
<evidence type="ECO:0000313" key="4">
    <source>
        <dbReference type="EnsemblPlants" id="AES61738"/>
    </source>
</evidence>
<dbReference type="Proteomes" id="UP000002051">
    <property type="component" value="Unassembled WGS sequence"/>
</dbReference>
<evidence type="ECO:0000259" key="1">
    <source>
        <dbReference type="SMART" id="SM00256"/>
    </source>
</evidence>
<dbReference type="EMBL" id="PSQE01000001">
    <property type="protein sequence ID" value="RHN81082.1"/>
    <property type="molecule type" value="Genomic_DNA"/>
</dbReference>
<proteinExistence type="predicted"/>
<dbReference type="SUPFAM" id="SSF81383">
    <property type="entry name" value="F-box domain"/>
    <property type="match status" value="1"/>
</dbReference>
<dbReference type="InterPro" id="IPR036047">
    <property type="entry name" value="F-box-like_dom_sf"/>
</dbReference>